<evidence type="ECO:0000259" key="2">
    <source>
        <dbReference type="Pfam" id="PF20710"/>
    </source>
</evidence>
<feature type="region of interest" description="Disordered" evidence="1">
    <location>
        <begin position="1"/>
        <end position="34"/>
    </location>
</feature>
<dbReference type="AlphaFoldDB" id="A0ABD3MXC6"/>
<feature type="region of interest" description="Disordered" evidence="1">
    <location>
        <begin position="775"/>
        <end position="808"/>
    </location>
</feature>
<evidence type="ECO:0000256" key="1">
    <source>
        <dbReference type="SAM" id="MobiDB-lite"/>
    </source>
</evidence>
<feature type="region of interest" description="Disordered" evidence="1">
    <location>
        <begin position="158"/>
        <end position="194"/>
    </location>
</feature>
<evidence type="ECO:0000313" key="3">
    <source>
        <dbReference type="EMBL" id="KAL3768550.1"/>
    </source>
</evidence>
<accession>A0ABD3MXC6</accession>
<comment type="caution">
    <text evidence="3">The sequence shown here is derived from an EMBL/GenBank/DDBJ whole genome shotgun (WGS) entry which is preliminary data.</text>
</comment>
<organism evidence="3 4">
    <name type="scientific">Cyclotella atomus</name>
    <dbReference type="NCBI Taxonomy" id="382360"/>
    <lineage>
        <taxon>Eukaryota</taxon>
        <taxon>Sar</taxon>
        <taxon>Stramenopiles</taxon>
        <taxon>Ochrophyta</taxon>
        <taxon>Bacillariophyta</taxon>
        <taxon>Coscinodiscophyceae</taxon>
        <taxon>Thalassiosirophycidae</taxon>
        <taxon>Stephanodiscales</taxon>
        <taxon>Stephanodiscaceae</taxon>
        <taxon>Cyclotella</taxon>
    </lineage>
</organism>
<dbReference type="Proteomes" id="UP001530400">
    <property type="component" value="Unassembled WGS sequence"/>
</dbReference>
<proteinExistence type="predicted"/>
<feature type="compositionally biased region" description="Polar residues" evidence="1">
    <location>
        <begin position="775"/>
        <end position="786"/>
    </location>
</feature>
<protein>
    <recommendedName>
        <fullName evidence="2">DUF6824 domain-containing protein</fullName>
    </recommendedName>
</protein>
<reference evidence="3 4" key="1">
    <citation type="submission" date="2024-10" db="EMBL/GenBank/DDBJ databases">
        <title>Updated reference genomes for cyclostephanoid diatoms.</title>
        <authorList>
            <person name="Roberts W.R."/>
            <person name="Alverson A.J."/>
        </authorList>
    </citation>
    <scope>NUCLEOTIDE SEQUENCE [LARGE SCALE GENOMIC DNA]</scope>
    <source>
        <strain evidence="3 4">AJA010-31</strain>
    </source>
</reference>
<dbReference type="Pfam" id="PF20710">
    <property type="entry name" value="DUF6824"/>
    <property type="match status" value="1"/>
</dbReference>
<gene>
    <name evidence="3" type="ORF">ACHAWO_011505</name>
</gene>
<name>A0ABD3MXC6_9STRA</name>
<dbReference type="EMBL" id="JALLPJ020001345">
    <property type="protein sequence ID" value="KAL3768550.1"/>
    <property type="molecule type" value="Genomic_DNA"/>
</dbReference>
<evidence type="ECO:0000313" key="4">
    <source>
        <dbReference type="Proteomes" id="UP001530400"/>
    </source>
</evidence>
<dbReference type="InterPro" id="IPR049227">
    <property type="entry name" value="DUF6824"/>
</dbReference>
<keyword evidence="4" id="KW-1185">Reference proteome</keyword>
<feature type="domain" description="DUF6824" evidence="2">
    <location>
        <begin position="35"/>
        <end position="120"/>
    </location>
</feature>
<sequence>MFKRQYDDATPSSSSGFTCPTRVVSDPTDNPTDNDVLLGRGVSTNRHPGNVSFRNLVGQHVNMYVTSTKKQKTLISRSIVDTVNREWDPPGRFLEKQPSGLWSEVNTKKALEKTAQALRDGAFPLRKQLSEDFSDPSFLAAVFDTNVEVETVANTVAGARAPSKPMHPLKSNKGHRRQVSDPDPKRSKPNSPNYHYQELYEDTQFQLPPEPHLTGINFPSPQLQNKELEFNVGTLEPSTKKSHRKSRTFGGYSCSDGNVSELPMDAIFAMFLTPHANEQHQAGIAANDANQGVHLMEDVVQLAVQDGDVPMAHFPSVESTGLNQQLFQNVPMSAATPPVEIDPNMSLLTALEQQQQHQAGNASTQAYHGVNLMGGVPQHDVQDGGTPVTQISVAGPSSAVNQQPVNHMNNNHASPAFQVNPNMLLLTPLEQQQHQAGINATQASNGVNLVGRAVQQAVHDGGFPMAALAGLNQQLLQPVPMHQQQLMHNDHTAASPAVNQQQFQTVPTPQQYQQLMNNDHASASPAFQIDPNTIAGILNSPSLQGIQQQAMQTHQMGSSPHVAASAAAPWDMNQPQLLQNMQPQTTSAEQLMKSMVIVFEQTNTTQVNQAAQQPFHSFHQQSDLGTHNPFVSDTTEKLTEASTTGKTLSGVKRHRRHNTIASGDCYATHRSDKMFDMAFLKNIHFPSEPMSDQHSIGDASDGEQFRDFIFQMPLPPSTAPENGRHRRSNTTGHFTAPIGLPGDFDFSLDQPTVLNTIHEEIPHLPITAECGSTISSSGKTGVSSIHDTNEYKPTHEKLHHQKLQSTPS</sequence>
<feature type="compositionally biased region" description="Basic and acidic residues" evidence="1">
    <location>
        <begin position="787"/>
        <end position="796"/>
    </location>
</feature>